<evidence type="ECO:0000256" key="1">
    <source>
        <dbReference type="SAM" id="MobiDB-lite"/>
    </source>
</evidence>
<gene>
    <name evidence="2" type="ORF">BCON_0258g00060</name>
</gene>
<proteinExistence type="predicted"/>
<feature type="region of interest" description="Disordered" evidence="1">
    <location>
        <begin position="39"/>
        <end position="69"/>
    </location>
</feature>
<comment type="caution">
    <text evidence="2">The sequence shown here is derived from an EMBL/GenBank/DDBJ whole genome shotgun (WGS) entry which is preliminary data.</text>
</comment>
<name>A0A4Z1HSU5_9HELO</name>
<keyword evidence="3" id="KW-1185">Reference proteome</keyword>
<dbReference type="Proteomes" id="UP000297527">
    <property type="component" value="Unassembled WGS sequence"/>
</dbReference>
<organism evidence="2 3">
    <name type="scientific">Botryotinia convoluta</name>
    <dbReference type="NCBI Taxonomy" id="54673"/>
    <lineage>
        <taxon>Eukaryota</taxon>
        <taxon>Fungi</taxon>
        <taxon>Dikarya</taxon>
        <taxon>Ascomycota</taxon>
        <taxon>Pezizomycotina</taxon>
        <taxon>Leotiomycetes</taxon>
        <taxon>Helotiales</taxon>
        <taxon>Sclerotiniaceae</taxon>
        <taxon>Botryotinia</taxon>
    </lineage>
</organism>
<dbReference type="AlphaFoldDB" id="A0A4Z1HSU5"/>
<evidence type="ECO:0000313" key="3">
    <source>
        <dbReference type="Proteomes" id="UP000297527"/>
    </source>
</evidence>
<reference evidence="2 3" key="1">
    <citation type="submission" date="2017-12" db="EMBL/GenBank/DDBJ databases">
        <title>Comparative genomics of Botrytis spp.</title>
        <authorList>
            <person name="Valero-Jimenez C.A."/>
            <person name="Tapia P."/>
            <person name="Veloso J."/>
            <person name="Silva-Moreno E."/>
            <person name="Staats M."/>
            <person name="Valdes J.H."/>
            <person name="Van Kan J.A.L."/>
        </authorList>
    </citation>
    <scope>NUCLEOTIDE SEQUENCE [LARGE SCALE GENOMIC DNA]</scope>
    <source>
        <strain evidence="2 3">MUCL11595</strain>
    </source>
</reference>
<accession>A0A4Z1HSU5</accession>
<dbReference type="EMBL" id="PQXN01000257">
    <property type="protein sequence ID" value="TGO47927.1"/>
    <property type="molecule type" value="Genomic_DNA"/>
</dbReference>
<protein>
    <submittedName>
        <fullName evidence="2">Uncharacterized protein</fullName>
    </submittedName>
</protein>
<dbReference type="OrthoDB" id="10510482at2759"/>
<sequence>MALHALVALLEPITGINYIKFSYPSATFGSMSPQRYSKVSLSPKKTSQEKEIDVNTGHKMLTETRPQVQ</sequence>
<evidence type="ECO:0000313" key="2">
    <source>
        <dbReference type="EMBL" id="TGO47927.1"/>
    </source>
</evidence>